<feature type="region of interest" description="Disordered" evidence="1">
    <location>
        <begin position="132"/>
        <end position="207"/>
    </location>
</feature>
<feature type="compositionally biased region" description="Basic and acidic residues" evidence="1">
    <location>
        <begin position="143"/>
        <end position="207"/>
    </location>
</feature>
<reference evidence="3 4" key="1">
    <citation type="submission" date="2020-08" db="EMBL/GenBank/DDBJ databases">
        <title>Plant Genome Project.</title>
        <authorList>
            <person name="Zhang R.-G."/>
        </authorList>
    </citation>
    <scope>NUCLEOTIDE SEQUENCE [LARGE SCALE GENOMIC DNA]</scope>
    <source>
        <tissue evidence="3">Rhizome</tissue>
    </source>
</reference>
<dbReference type="Gene3D" id="3.40.50.300">
    <property type="entry name" value="P-loop containing nucleotide triphosphate hydrolases"/>
    <property type="match status" value="2"/>
</dbReference>
<evidence type="ECO:0000313" key="4">
    <source>
        <dbReference type="Proteomes" id="UP000734854"/>
    </source>
</evidence>
<dbReference type="InterPro" id="IPR027417">
    <property type="entry name" value="P-loop_NTPase"/>
</dbReference>
<dbReference type="PANTHER" id="PTHR14074">
    <property type="entry name" value="HELICASE WITH DEATH DOMAIN-RELATED"/>
    <property type="match status" value="1"/>
</dbReference>
<protein>
    <recommendedName>
        <fullName evidence="2">Helicase ATP-binding domain-containing protein</fullName>
    </recommendedName>
</protein>
<dbReference type="CDD" id="cd18034">
    <property type="entry name" value="DEXHc_dicer"/>
    <property type="match status" value="1"/>
</dbReference>
<dbReference type="PROSITE" id="PS51192">
    <property type="entry name" value="HELICASE_ATP_BIND_1"/>
    <property type="match status" value="1"/>
</dbReference>
<dbReference type="PANTHER" id="PTHR14074:SF16">
    <property type="entry name" value="ANTIVIRAL INNATE IMMUNE RESPONSE RECEPTOR RIG-I"/>
    <property type="match status" value="1"/>
</dbReference>
<proteinExistence type="predicted"/>
<feature type="region of interest" description="Disordered" evidence="1">
    <location>
        <begin position="230"/>
        <end position="264"/>
    </location>
</feature>
<sequence>MGGDSTLSGVVGDAATLVSGGDPVSYWFDVCEDDGSGLCGIDFSDFDPSALPSLDHTDEEGLLGEIDRILDSINGDQLPSSLMPLSPPVEPASNVPVAAELVVQQCLSVENSCGGDGAKDRREVVKLEDKDGSAWNGGRKYNSTKEKVCDRRDERGANRRDRYRESSAWRRPRRPDEGGDWRRRDGEWGRKRERDGGGEWRERDSRGGYWERDKSGKVIFRVGSWESGANREAKKTKLDNAEQARRSPEKRPQEKREKPTEEQARQYQLDVLEQAKMRNTIAFLETGAGKTLIAVMLIQSVCTEMLKENRKILAVFLVPKVPLVYQVLVMTAQILLNILRHSILKMESINLLILDECHHAVKKHPYSLVMSEFYHTTSKDNRPAVFGMTASPVNLKGVSSQEDCAIKIRNLETKLDSIVCTVKDRRELEKHVPMPLEIVVQYDKAAVLWSLHEKIKQMEVEVEQTAHSSSRKSKWQFMGARDAGSKDELRLVYGVSERTESDGAANLIQKLRAINYALGELGQWCAYKVAVSFLTVLQNDERANYQLDVKFQESYLKKVVALLQCQLSEGAANGNGVKDADMHISDAQKADEIEEGELPNSHGQCS</sequence>
<dbReference type="GO" id="GO:0005737">
    <property type="term" value="C:cytoplasm"/>
    <property type="evidence" value="ECO:0007669"/>
    <property type="project" value="TreeGrafter"/>
</dbReference>
<dbReference type="EMBL" id="JACMSC010000001">
    <property type="protein sequence ID" value="KAG6538715.1"/>
    <property type="molecule type" value="Genomic_DNA"/>
</dbReference>
<organism evidence="3 4">
    <name type="scientific">Zingiber officinale</name>
    <name type="common">Ginger</name>
    <name type="synonym">Amomum zingiber</name>
    <dbReference type="NCBI Taxonomy" id="94328"/>
    <lineage>
        <taxon>Eukaryota</taxon>
        <taxon>Viridiplantae</taxon>
        <taxon>Streptophyta</taxon>
        <taxon>Embryophyta</taxon>
        <taxon>Tracheophyta</taxon>
        <taxon>Spermatophyta</taxon>
        <taxon>Magnoliopsida</taxon>
        <taxon>Liliopsida</taxon>
        <taxon>Zingiberales</taxon>
        <taxon>Zingiberaceae</taxon>
        <taxon>Zingiber</taxon>
    </lineage>
</organism>
<evidence type="ECO:0000256" key="1">
    <source>
        <dbReference type="SAM" id="MobiDB-lite"/>
    </source>
</evidence>
<accession>A0A8J5INF6</accession>
<dbReference type="Proteomes" id="UP000734854">
    <property type="component" value="Unassembled WGS sequence"/>
</dbReference>
<evidence type="ECO:0000259" key="2">
    <source>
        <dbReference type="PROSITE" id="PS51192"/>
    </source>
</evidence>
<feature type="domain" description="Helicase ATP-binding" evidence="2">
    <location>
        <begin position="271"/>
        <end position="410"/>
    </location>
</feature>
<name>A0A8J5INF6_ZINOF</name>
<keyword evidence="4" id="KW-1185">Reference proteome</keyword>
<comment type="caution">
    <text evidence="3">The sequence shown here is derived from an EMBL/GenBank/DDBJ whole genome shotgun (WGS) entry which is preliminary data.</text>
</comment>
<dbReference type="InterPro" id="IPR051363">
    <property type="entry name" value="RLR_Helicase"/>
</dbReference>
<dbReference type="SMART" id="SM00487">
    <property type="entry name" value="DEXDc"/>
    <property type="match status" value="1"/>
</dbReference>
<gene>
    <name evidence="3" type="ORF">ZIOFF_003843</name>
</gene>
<dbReference type="InterPro" id="IPR014001">
    <property type="entry name" value="Helicase_ATP-bd"/>
</dbReference>
<dbReference type="AlphaFoldDB" id="A0A8J5INF6"/>
<dbReference type="SUPFAM" id="SSF52540">
    <property type="entry name" value="P-loop containing nucleoside triphosphate hydrolases"/>
    <property type="match status" value="1"/>
</dbReference>
<evidence type="ECO:0000313" key="3">
    <source>
        <dbReference type="EMBL" id="KAG6538715.1"/>
    </source>
</evidence>
<dbReference type="FunFam" id="3.40.50.300:FF:002433">
    <property type="entry name" value="Endoribonuclease Dicer homolog 1"/>
    <property type="match status" value="1"/>
</dbReference>